<dbReference type="RefSeq" id="WP_220161530.1">
    <property type="nucleotide sequence ID" value="NZ_CP080507.1"/>
</dbReference>
<dbReference type="Proteomes" id="UP000825051">
    <property type="component" value="Chromosome"/>
</dbReference>
<gene>
    <name evidence="1" type="ORF">K0B96_14140</name>
</gene>
<name>A0A8F9TUV7_9BACT</name>
<dbReference type="AlphaFoldDB" id="A0A8F9TUV7"/>
<evidence type="ECO:0000313" key="1">
    <source>
        <dbReference type="EMBL" id="QYM78426.1"/>
    </source>
</evidence>
<proteinExistence type="predicted"/>
<dbReference type="InterPro" id="IPR017853">
    <property type="entry name" value="GH"/>
</dbReference>
<reference evidence="1" key="1">
    <citation type="submission" date="2021-08" db="EMBL/GenBank/DDBJ databases">
        <title>Genome of a novel bacterium of the phylum Verrucomicrobia, Oleiharenicola sp. KSB-15.</title>
        <authorList>
            <person name="Chung J.-H."/>
            <person name="Ahn J.-H."/>
            <person name="Yoon Y."/>
            <person name="Kim D.-Y."/>
            <person name="An S.-H."/>
            <person name="Park I."/>
            <person name="Yeon J."/>
        </authorList>
    </citation>
    <scope>NUCLEOTIDE SEQUENCE</scope>
    <source>
        <strain evidence="1">KSB-15</strain>
    </source>
</reference>
<dbReference type="SUPFAM" id="SSF51445">
    <property type="entry name" value="(Trans)glycosidases"/>
    <property type="match status" value="1"/>
</dbReference>
<keyword evidence="2" id="KW-1185">Reference proteome</keyword>
<accession>A0A8F9TUV7</accession>
<organism evidence="1 2">
    <name type="scientific">Horticoccus luteus</name>
    <dbReference type="NCBI Taxonomy" id="2862869"/>
    <lineage>
        <taxon>Bacteria</taxon>
        <taxon>Pseudomonadati</taxon>
        <taxon>Verrucomicrobiota</taxon>
        <taxon>Opitutia</taxon>
        <taxon>Opitutales</taxon>
        <taxon>Opitutaceae</taxon>
        <taxon>Horticoccus</taxon>
    </lineage>
</organism>
<dbReference type="EMBL" id="CP080507">
    <property type="protein sequence ID" value="QYM78426.1"/>
    <property type="molecule type" value="Genomic_DNA"/>
</dbReference>
<dbReference type="InterPro" id="IPR013785">
    <property type="entry name" value="Aldolase_TIM"/>
</dbReference>
<protein>
    <recommendedName>
        <fullName evidence="3">Alpha-galactosidase</fullName>
    </recommendedName>
</protein>
<evidence type="ECO:0008006" key="3">
    <source>
        <dbReference type="Google" id="ProtNLM"/>
    </source>
</evidence>
<evidence type="ECO:0000313" key="2">
    <source>
        <dbReference type="Proteomes" id="UP000825051"/>
    </source>
</evidence>
<dbReference type="Gene3D" id="3.20.20.70">
    <property type="entry name" value="Aldolase class I"/>
    <property type="match status" value="1"/>
</dbReference>
<dbReference type="KEGG" id="ole:K0B96_14140"/>
<sequence length="841" mass="93880">MSESRPRVGGRPKRELTLTSDELTWRFEWTDGRLSSRSFANRLSGLRYPLSRVQELGLVFSGATDRVAEPLARVTEFAVKGVRLADVGKVTFELQASAPKLTVQMHVELDGATRRKWIEVTNRGRAELLLLDVELDDFLCGATTTGGGAGQPVFIEDEVFAAIEHPAGENTGERGRVRLAHFPGRRLRAGETWRSQVALVSGAAAGEANPHFLRYVETRSLKRPAFVSTYTPFGINNQWGAAPTLDDEQTLEVLDLVGTLREEEVAFDYFTLDTGWVDFASDLTQFRPGAYPNGPDKIVQRVRELKMKFGLWFAVGWGLQACWDHPGAFANGIPPVQRWREGYPLGADGVVFCLGEENYYTILKNAVLHHVRENGVRFLKFDGGGYQCDDPTHGHLPGKYATEAMYERLIDIANSARTIAPDVFVMWYWGLRSPFWALHGDAIFESGLFMEGSGTSPVPTLYYRDSVTLAQDQNAHHATTVPPRLKDSLGVWLSDTRWGNFMGLERWRESLVMDLGRGSRLFPNLWGNLSRLTEEDVQFLAWVEKFARDNAALFRTRRLVGGDPFHNDVYGYAYGDGERALVFVHNAHFASRPLRLRLDGSLGLDANDDDPVSVIAHFPERQRLARTDGERFRRGDVVELRLRPFETLLLEVTSARRAGTGWAERELSAAAAARLGQAVALREGEPAARLGAVFADAAAFEAKQLRRKSYGFSAMLPALEEEDGTPILAVVVQLRQGAAEWRYAPTVVQIVQVMMSVGGRKLIATPVPDGRQHGNTQSYGCSWVVYKVRLAPLSEGAPLELAVHAHLPEGVEARVQAWVVRRWWEEDHRPTPDGYYTFAPS</sequence>